<proteinExistence type="inferred from homology"/>
<dbReference type="GO" id="GO:0016491">
    <property type="term" value="F:oxidoreductase activity"/>
    <property type="evidence" value="ECO:0007669"/>
    <property type="project" value="UniProtKB-KW"/>
</dbReference>
<dbReference type="SMART" id="SM00822">
    <property type="entry name" value="PKS_KR"/>
    <property type="match status" value="1"/>
</dbReference>
<keyword evidence="2" id="KW-0560">Oxidoreductase</keyword>
<dbReference type="PRINTS" id="PR00080">
    <property type="entry name" value="SDRFAMILY"/>
</dbReference>
<keyword evidence="5" id="KW-1185">Reference proteome</keyword>
<accession>A0A326U3U5</accession>
<comment type="caution">
    <text evidence="4">The sequence shown here is derived from an EMBL/GenBank/DDBJ whole genome shotgun (WGS) entry which is preliminary data.</text>
</comment>
<dbReference type="Pfam" id="PF13561">
    <property type="entry name" value="adh_short_C2"/>
    <property type="match status" value="1"/>
</dbReference>
<dbReference type="OrthoDB" id="9803333at2"/>
<evidence type="ECO:0000256" key="2">
    <source>
        <dbReference type="ARBA" id="ARBA00023002"/>
    </source>
</evidence>
<evidence type="ECO:0000259" key="3">
    <source>
        <dbReference type="SMART" id="SM00822"/>
    </source>
</evidence>
<feature type="domain" description="Ketoreductase" evidence="3">
    <location>
        <begin position="11"/>
        <end position="189"/>
    </location>
</feature>
<evidence type="ECO:0000256" key="1">
    <source>
        <dbReference type="ARBA" id="ARBA00006484"/>
    </source>
</evidence>
<dbReference type="PANTHER" id="PTHR43639">
    <property type="entry name" value="OXIDOREDUCTASE, SHORT-CHAIN DEHYDROGENASE/REDUCTASE FAMILY (AFU_ORTHOLOGUE AFUA_5G02870)"/>
    <property type="match status" value="1"/>
</dbReference>
<dbReference type="InterPro" id="IPR002347">
    <property type="entry name" value="SDR_fam"/>
</dbReference>
<gene>
    <name evidence="4" type="ORF">EI42_06221</name>
</gene>
<name>A0A326U3U5_THEHA</name>
<evidence type="ECO:0000313" key="4">
    <source>
        <dbReference type="EMBL" id="PZW18304.1"/>
    </source>
</evidence>
<dbReference type="Proteomes" id="UP000248806">
    <property type="component" value="Unassembled WGS sequence"/>
</dbReference>
<dbReference type="FunFam" id="3.40.50.720:FF:000084">
    <property type="entry name" value="Short-chain dehydrogenase reductase"/>
    <property type="match status" value="1"/>
</dbReference>
<comment type="similarity">
    <text evidence="1">Belongs to the short-chain dehydrogenases/reductases (SDR) family.</text>
</comment>
<protein>
    <submittedName>
        <fullName evidence="4">3-oxoacyl-[acyl-carrier protein] reductase</fullName>
    </submittedName>
</protein>
<dbReference type="AlphaFoldDB" id="A0A326U3U5"/>
<evidence type="ECO:0000313" key="5">
    <source>
        <dbReference type="Proteomes" id="UP000248806"/>
    </source>
</evidence>
<dbReference type="SUPFAM" id="SSF51735">
    <property type="entry name" value="NAD(P)-binding Rossmann-fold domains"/>
    <property type="match status" value="1"/>
</dbReference>
<sequence>MSESKRPLAGKVTIVTGSTRGIGRAIAQRLGREGAAVVVTYATNVDLAREVVQAIQQAGSEALALQMDLREIATIRHLFARTLNHFGKVDILVNNASGLATLKPTAKLTQAEYDSMFDLTRGVYFALQEAARHIADNGRIVSLSTAMTATGSPTSGAYVGSKAAIEQFSIALARELGWRGVTVNVVSPGVTVVNGNTHHQIASGRPLDASSLPQDEQEKRRLYQERMEQIRAATPLGRLGTPEDIANVVSLLVSAEAGWLTGQNIRAAGGIV</sequence>
<dbReference type="Gene3D" id="3.40.50.720">
    <property type="entry name" value="NAD(P)-binding Rossmann-like Domain"/>
    <property type="match status" value="1"/>
</dbReference>
<dbReference type="PANTHER" id="PTHR43639:SF1">
    <property type="entry name" value="SHORT-CHAIN DEHYDROGENASE_REDUCTASE FAMILY PROTEIN"/>
    <property type="match status" value="1"/>
</dbReference>
<reference evidence="4 5" key="1">
    <citation type="submission" date="2018-06" db="EMBL/GenBank/DDBJ databases">
        <title>Genomic Encyclopedia of Archaeal and Bacterial Type Strains, Phase II (KMG-II): from individual species to whole genera.</title>
        <authorList>
            <person name="Goeker M."/>
        </authorList>
    </citation>
    <scope>NUCLEOTIDE SEQUENCE [LARGE SCALE GENOMIC DNA]</scope>
    <source>
        <strain evidence="4 5">ATCC BAA-1881</strain>
    </source>
</reference>
<dbReference type="InterPro" id="IPR057326">
    <property type="entry name" value="KR_dom"/>
</dbReference>
<dbReference type="PRINTS" id="PR00081">
    <property type="entry name" value="GDHRDH"/>
</dbReference>
<organism evidence="4 5">
    <name type="scientific">Thermosporothrix hazakensis</name>
    <dbReference type="NCBI Taxonomy" id="644383"/>
    <lineage>
        <taxon>Bacteria</taxon>
        <taxon>Bacillati</taxon>
        <taxon>Chloroflexota</taxon>
        <taxon>Ktedonobacteria</taxon>
        <taxon>Ktedonobacterales</taxon>
        <taxon>Thermosporotrichaceae</taxon>
        <taxon>Thermosporothrix</taxon>
    </lineage>
</organism>
<dbReference type="EMBL" id="QKUF01000053">
    <property type="protein sequence ID" value="PZW18304.1"/>
    <property type="molecule type" value="Genomic_DNA"/>
</dbReference>
<dbReference type="InterPro" id="IPR036291">
    <property type="entry name" value="NAD(P)-bd_dom_sf"/>
</dbReference>